<evidence type="ECO:0000259" key="2">
    <source>
        <dbReference type="SMART" id="SM00507"/>
    </source>
</evidence>
<dbReference type="GO" id="GO:0004519">
    <property type="term" value="F:endonuclease activity"/>
    <property type="evidence" value="ECO:0007669"/>
    <property type="project" value="UniProtKB-KW"/>
</dbReference>
<organism evidence="3 4">
    <name type="scientific">Plantimonas leprariae</name>
    <dbReference type="NCBI Taxonomy" id="2615207"/>
    <lineage>
        <taxon>Bacteria</taxon>
        <taxon>Pseudomonadati</taxon>
        <taxon>Pseudomonadota</taxon>
        <taxon>Alphaproteobacteria</taxon>
        <taxon>Hyphomicrobiales</taxon>
        <taxon>Aurantimonadaceae</taxon>
        <taxon>Plantimonas</taxon>
    </lineage>
</organism>
<keyword evidence="3" id="KW-0255">Endonuclease</keyword>
<dbReference type="InterPro" id="IPR003615">
    <property type="entry name" value="HNH_nuc"/>
</dbReference>
<protein>
    <submittedName>
        <fullName evidence="3">HNH endonuclease</fullName>
    </submittedName>
</protein>
<proteinExistence type="predicted"/>
<evidence type="ECO:0000256" key="1">
    <source>
        <dbReference type="SAM" id="MobiDB-lite"/>
    </source>
</evidence>
<name>A0A7V7PNT6_9HYPH</name>
<keyword evidence="3" id="KW-0378">Hydrolase</keyword>
<dbReference type="EMBL" id="VZDO01000009">
    <property type="protein sequence ID" value="KAB0679520.1"/>
    <property type="molecule type" value="Genomic_DNA"/>
</dbReference>
<dbReference type="Pfam" id="PF01844">
    <property type="entry name" value="HNH"/>
    <property type="match status" value="1"/>
</dbReference>
<dbReference type="GO" id="GO:0008270">
    <property type="term" value="F:zinc ion binding"/>
    <property type="evidence" value="ECO:0007669"/>
    <property type="project" value="InterPro"/>
</dbReference>
<feature type="compositionally biased region" description="Basic and acidic residues" evidence="1">
    <location>
        <begin position="29"/>
        <end position="40"/>
    </location>
</feature>
<feature type="region of interest" description="Disordered" evidence="1">
    <location>
        <begin position="29"/>
        <end position="48"/>
    </location>
</feature>
<keyword evidence="4" id="KW-1185">Reference proteome</keyword>
<comment type="caution">
    <text evidence="3">The sequence shown here is derived from an EMBL/GenBank/DDBJ whole genome shotgun (WGS) entry which is preliminary data.</text>
</comment>
<reference evidence="3 4" key="1">
    <citation type="submission" date="2019-09" db="EMBL/GenBank/DDBJ databases">
        <title>YIM 132180 draft genome.</title>
        <authorList>
            <person name="Zhang K."/>
        </authorList>
    </citation>
    <scope>NUCLEOTIDE SEQUENCE [LARGE SCALE GENOMIC DNA]</scope>
    <source>
        <strain evidence="3 4">YIM 132180</strain>
    </source>
</reference>
<dbReference type="InterPro" id="IPR002711">
    <property type="entry name" value="HNH"/>
</dbReference>
<dbReference type="CDD" id="cd00085">
    <property type="entry name" value="HNHc"/>
    <property type="match status" value="1"/>
</dbReference>
<evidence type="ECO:0000313" key="3">
    <source>
        <dbReference type="EMBL" id="KAB0679520.1"/>
    </source>
</evidence>
<keyword evidence="3" id="KW-0540">Nuclease</keyword>
<dbReference type="Proteomes" id="UP000432089">
    <property type="component" value="Unassembled WGS sequence"/>
</dbReference>
<dbReference type="SMART" id="SM00507">
    <property type="entry name" value="HNHc"/>
    <property type="match status" value="1"/>
</dbReference>
<accession>A0A7V7PNT6</accession>
<gene>
    <name evidence="3" type="ORF">F6X38_11875</name>
</gene>
<dbReference type="GO" id="GO:0003676">
    <property type="term" value="F:nucleic acid binding"/>
    <property type="evidence" value="ECO:0007669"/>
    <property type="project" value="InterPro"/>
</dbReference>
<evidence type="ECO:0000313" key="4">
    <source>
        <dbReference type="Proteomes" id="UP000432089"/>
    </source>
</evidence>
<dbReference type="AlphaFoldDB" id="A0A7V7PNT6"/>
<feature type="domain" description="HNH nuclease" evidence="2">
    <location>
        <begin position="52"/>
        <end position="103"/>
    </location>
</feature>
<sequence>MPTKPPRVCGCGHRVPSTTRCPCQVKADHARKARHDEKRPSANARGYGSKWQAARVEYLRANPRYARCGAPATVVHHVTPHRGDQKLFWRRSNWQPACKPCHDGPLQAVEKKPTA</sequence>